<protein>
    <submittedName>
        <fullName evidence="1">Uncharacterized protein</fullName>
    </submittedName>
</protein>
<evidence type="ECO:0000313" key="2">
    <source>
        <dbReference type="Proteomes" id="UP001417504"/>
    </source>
</evidence>
<keyword evidence="2" id="KW-1185">Reference proteome</keyword>
<comment type="caution">
    <text evidence="1">The sequence shown here is derived from an EMBL/GenBank/DDBJ whole genome shotgun (WGS) entry which is preliminary data.</text>
</comment>
<gene>
    <name evidence="1" type="ORF">Sjap_008331</name>
</gene>
<name>A0AAP0PB87_9MAGN</name>
<sequence>MKLDKWTLRKGVNDMKRWMEKSKASNQLMELLSKTPPTQQADSLLHLLKVQYDLKMPGYQVSSLSVVPLVGIATISMPSSLSASLSGALNEVFEVLQFVGRKISTLSFENKNKYVLCKSIAGREITESSTDDCEETVKVALKVLTKVEPLEPLVRWSFPTGSTITHLTSNELSTIS</sequence>
<accession>A0AAP0PB87</accession>
<dbReference type="Proteomes" id="UP001417504">
    <property type="component" value="Unassembled WGS sequence"/>
</dbReference>
<organism evidence="1 2">
    <name type="scientific">Stephania japonica</name>
    <dbReference type="NCBI Taxonomy" id="461633"/>
    <lineage>
        <taxon>Eukaryota</taxon>
        <taxon>Viridiplantae</taxon>
        <taxon>Streptophyta</taxon>
        <taxon>Embryophyta</taxon>
        <taxon>Tracheophyta</taxon>
        <taxon>Spermatophyta</taxon>
        <taxon>Magnoliopsida</taxon>
        <taxon>Ranunculales</taxon>
        <taxon>Menispermaceae</taxon>
        <taxon>Menispermoideae</taxon>
        <taxon>Cissampelideae</taxon>
        <taxon>Stephania</taxon>
    </lineage>
</organism>
<dbReference type="AlphaFoldDB" id="A0AAP0PB87"/>
<proteinExistence type="predicted"/>
<dbReference type="EMBL" id="JBBNAE010000003">
    <property type="protein sequence ID" value="KAK9137737.1"/>
    <property type="molecule type" value="Genomic_DNA"/>
</dbReference>
<evidence type="ECO:0000313" key="1">
    <source>
        <dbReference type="EMBL" id="KAK9137737.1"/>
    </source>
</evidence>
<reference evidence="1 2" key="1">
    <citation type="submission" date="2024-01" db="EMBL/GenBank/DDBJ databases">
        <title>Genome assemblies of Stephania.</title>
        <authorList>
            <person name="Yang L."/>
        </authorList>
    </citation>
    <scope>NUCLEOTIDE SEQUENCE [LARGE SCALE GENOMIC DNA]</scope>
    <source>
        <strain evidence="1">QJT</strain>
        <tissue evidence="1">Leaf</tissue>
    </source>
</reference>